<comment type="caution">
    <text evidence="1">The sequence shown here is derived from an EMBL/GenBank/DDBJ whole genome shotgun (WGS) entry which is preliminary data.</text>
</comment>
<gene>
    <name evidence="1" type="ORF">D9619_010614</name>
</gene>
<proteinExistence type="predicted"/>
<organism evidence="1 2">
    <name type="scientific">Psilocybe cf. subviscida</name>
    <dbReference type="NCBI Taxonomy" id="2480587"/>
    <lineage>
        <taxon>Eukaryota</taxon>
        <taxon>Fungi</taxon>
        <taxon>Dikarya</taxon>
        <taxon>Basidiomycota</taxon>
        <taxon>Agaricomycotina</taxon>
        <taxon>Agaricomycetes</taxon>
        <taxon>Agaricomycetidae</taxon>
        <taxon>Agaricales</taxon>
        <taxon>Agaricineae</taxon>
        <taxon>Strophariaceae</taxon>
        <taxon>Psilocybe</taxon>
    </lineage>
</organism>
<dbReference type="AlphaFoldDB" id="A0A8H5B8S9"/>
<name>A0A8H5B8S9_9AGAR</name>
<dbReference type="Proteomes" id="UP000567179">
    <property type="component" value="Unassembled WGS sequence"/>
</dbReference>
<dbReference type="OrthoDB" id="435980at2759"/>
<protein>
    <submittedName>
        <fullName evidence="1">Uncharacterized protein</fullName>
    </submittedName>
</protein>
<accession>A0A8H5B8S9</accession>
<reference evidence="1 2" key="1">
    <citation type="journal article" date="2020" name="ISME J.">
        <title>Uncovering the hidden diversity of litter-decomposition mechanisms in mushroom-forming fungi.</title>
        <authorList>
            <person name="Floudas D."/>
            <person name="Bentzer J."/>
            <person name="Ahren D."/>
            <person name="Johansson T."/>
            <person name="Persson P."/>
            <person name="Tunlid A."/>
        </authorList>
    </citation>
    <scope>NUCLEOTIDE SEQUENCE [LARGE SCALE GENOMIC DNA]</scope>
    <source>
        <strain evidence="1 2">CBS 101986</strain>
    </source>
</reference>
<keyword evidence="2" id="KW-1185">Reference proteome</keyword>
<sequence>MSRLRISSRKGGTSPNYQRLIFSGMQLEEALLVLSTTPRVINQPSLSWRAHDLNNEHAYNYEQSHSHPLFGHSHSHGSEPHMHDAEQIVAVFKSFGDFEDTLHPMVLYLHSASLLADAGHSLSAPFFPPSPDLRGDFRHDALLDALIENTTGDLPLRCRNLKLETVSLLRTGDALGIGLHSCRLLIVALSETAGTLSRGHLQEHLHFISPRHLRSQPTLNTSIQTASTPSSSQTDSF</sequence>
<evidence type="ECO:0000313" key="2">
    <source>
        <dbReference type="Proteomes" id="UP000567179"/>
    </source>
</evidence>
<evidence type="ECO:0000313" key="1">
    <source>
        <dbReference type="EMBL" id="KAF5318729.1"/>
    </source>
</evidence>
<dbReference type="EMBL" id="JAACJJ010000030">
    <property type="protein sequence ID" value="KAF5318729.1"/>
    <property type="molecule type" value="Genomic_DNA"/>
</dbReference>